<dbReference type="NCBIfam" id="NF041630">
    <property type="entry name" value="CBS_CbpB"/>
    <property type="match status" value="1"/>
</dbReference>
<accession>D0BKX2</accession>
<dbReference type="PROSITE" id="PS51371">
    <property type="entry name" value="CBS"/>
    <property type="match status" value="2"/>
</dbReference>
<proteinExistence type="predicted"/>
<gene>
    <name evidence="4" type="ORF">HMPREF0446_00607</name>
</gene>
<dbReference type="EMBL" id="ACRF02000013">
    <property type="protein sequence ID" value="EEW93725.1"/>
    <property type="molecule type" value="Genomic_DNA"/>
</dbReference>
<dbReference type="CDD" id="cd04643">
    <property type="entry name" value="CBS_pair_bac"/>
    <property type="match status" value="1"/>
</dbReference>
<evidence type="ECO:0000259" key="3">
    <source>
        <dbReference type="PROSITE" id="PS51371"/>
    </source>
</evidence>
<dbReference type="Proteomes" id="UP000002939">
    <property type="component" value="Unassembled WGS sequence"/>
</dbReference>
<dbReference type="PANTHER" id="PTHR43080">
    <property type="entry name" value="CBS DOMAIN-CONTAINING PROTEIN CBSX3, MITOCHONDRIAL"/>
    <property type="match status" value="1"/>
</dbReference>
<dbReference type="SMART" id="SM00116">
    <property type="entry name" value="CBS"/>
    <property type="match status" value="2"/>
</dbReference>
<dbReference type="AlphaFoldDB" id="D0BKX2"/>
<dbReference type="eggNOG" id="COG0517">
    <property type="taxonomic scope" value="Bacteria"/>
</dbReference>
<dbReference type="InterPro" id="IPR046342">
    <property type="entry name" value="CBS_dom_sf"/>
</dbReference>
<dbReference type="SUPFAM" id="SSF54631">
    <property type="entry name" value="CBS-domain pair"/>
    <property type="match status" value="1"/>
</dbReference>
<evidence type="ECO:0000313" key="4">
    <source>
        <dbReference type="EMBL" id="EEW93725.1"/>
    </source>
</evidence>
<feature type="domain" description="CBS" evidence="3">
    <location>
        <begin position="20"/>
        <end position="78"/>
    </location>
</feature>
<organism evidence="4 5">
    <name type="scientific">Granulicatella elegans ATCC 700633</name>
    <dbReference type="NCBI Taxonomy" id="626369"/>
    <lineage>
        <taxon>Bacteria</taxon>
        <taxon>Bacillati</taxon>
        <taxon>Bacillota</taxon>
        <taxon>Bacilli</taxon>
        <taxon>Lactobacillales</taxon>
        <taxon>Carnobacteriaceae</taxon>
        <taxon>Granulicatella</taxon>
    </lineage>
</organism>
<evidence type="ECO:0000313" key="5">
    <source>
        <dbReference type="Proteomes" id="UP000002939"/>
    </source>
</evidence>
<dbReference type="PANTHER" id="PTHR43080:SF30">
    <property type="entry name" value="CYCLIC DI-AMP RECEPTOR B"/>
    <property type="match status" value="1"/>
</dbReference>
<dbReference type="InterPro" id="IPR051257">
    <property type="entry name" value="Diverse_CBS-Domain"/>
</dbReference>
<evidence type="ECO:0000256" key="1">
    <source>
        <dbReference type="ARBA" id="ARBA00023122"/>
    </source>
</evidence>
<evidence type="ECO:0000256" key="2">
    <source>
        <dbReference type="PROSITE-ProRule" id="PRU00703"/>
    </source>
</evidence>
<keyword evidence="5" id="KW-1185">Reference proteome</keyword>
<dbReference type="InterPro" id="IPR048125">
    <property type="entry name" value="CBS_CbpB"/>
</dbReference>
<dbReference type="HOGENOM" id="CLU_117108_1_1_9"/>
<comment type="caution">
    <text evidence="4">The sequence shown here is derived from an EMBL/GenBank/DDBJ whole genome shotgun (WGS) entry which is preliminary data.</text>
</comment>
<sequence>MINRVVQDLLLEEKDKLFIAADKVAILEEDHTLDHAMLVLTHVRYSLIPVVNRQNKLTGLISLAMILNQVATLEEIDLSRLHDFQVKEAMETEFPTITFNTDIEDVLNELVDHSFLCITNDEQEFVGIVTRKEVLKRVNYMVHELNRKYELVEK</sequence>
<dbReference type="RefSeq" id="WP_006702881.1">
    <property type="nucleotide sequence ID" value="NZ_KI391971.1"/>
</dbReference>
<dbReference type="OrthoDB" id="2375431at2"/>
<keyword evidence="1 2" id="KW-0129">CBS domain</keyword>
<reference evidence="4" key="1">
    <citation type="submission" date="2009-09" db="EMBL/GenBank/DDBJ databases">
        <authorList>
            <consortium name="The Broad Institute Genome Sequencing Platform"/>
            <person name="Ward D."/>
            <person name="Feldgarden M."/>
            <person name="Earl A."/>
            <person name="Young S.K."/>
            <person name="Zeng Q."/>
            <person name="Koehrsen M."/>
            <person name="Alvarado L."/>
            <person name="Berlin A."/>
            <person name="Bochicchio J."/>
            <person name="Borenstein D."/>
            <person name="Chapman S.B."/>
            <person name="Chen Z."/>
            <person name="Engels R."/>
            <person name="Freedman E."/>
            <person name="Gellesch M."/>
            <person name="Goldberg J."/>
            <person name="Griggs A."/>
            <person name="Gujja S."/>
            <person name="Heilman E."/>
            <person name="Heiman D."/>
            <person name="Hepburn T."/>
            <person name="Howarth C."/>
            <person name="Jen D."/>
            <person name="Larson L."/>
            <person name="Lewis B."/>
            <person name="Mehta T."/>
            <person name="Park D."/>
            <person name="Pearson M."/>
            <person name="Roberts A."/>
            <person name="Saif S."/>
            <person name="Shea T."/>
            <person name="Shenoy N."/>
            <person name="Sisk P."/>
            <person name="Stolte C."/>
            <person name="Sykes S."/>
            <person name="Thomson T."/>
            <person name="Walk T."/>
            <person name="White J."/>
            <person name="Yandava C."/>
            <person name="Sibley C.D."/>
            <person name="Field T.R."/>
            <person name="Grinwis M."/>
            <person name="Eshaghurshan C.S."/>
            <person name="Surette M.G."/>
            <person name="Haas B."/>
            <person name="Nusbaum C."/>
            <person name="Birren B."/>
        </authorList>
    </citation>
    <scope>NUCLEOTIDE SEQUENCE [LARGE SCALE GENOMIC DNA]</scope>
    <source>
        <strain evidence="4">ATCC 700633</strain>
    </source>
</reference>
<dbReference type="Pfam" id="PF00571">
    <property type="entry name" value="CBS"/>
    <property type="match status" value="2"/>
</dbReference>
<name>D0BKX2_9LACT</name>
<reference evidence="4" key="2">
    <citation type="submission" date="2011-10" db="EMBL/GenBank/DDBJ databases">
        <title>The Genome Sequence of Granulicatella elegans ATCC 700633.</title>
        <authorList>
            <consortium name="The Broad Institute Genome Sequencing Platform"/>
            <consortium name="The Broad Institute Genome Sequencing Center for Infectious Disease"/>
            <person name="Earl A."/>
            <person name="Ward D."/>
            <person name="Feldgarden M."/>
            <person name="Gevers D."/>
            <person name="Sibley C.D."/>
            <person name="Field T.R."/>
            <person name="Grinwis M."/>
            <person name="Eshaghurshan C.S."/>
            <person name="Surette M.G."/>
            <person name="Young S.K."/>
            <person name="Zeng Q."/>
            <person name="Gargeya S."/>
            <person name="Fitzgerald M."/>
            <person name="Haas B."/>
            <person name="Abouelleil A."/>
            <person name="Alvarado L."/>
            <person name="Arachchi H.M."/>
            <person name="Berlin A."/>
            <person name="Brown A."/>
            <person name="Chapman S.B."/>
            <person name="Chen Z."/>
            <person name="Dunbar C."/>
            <person name="Freedman E."/>
            <person name="Gearin G."/>
            <person name="Goldberg J."/>
            <person name="Griggs A."/>
            <person name="Gujja S."/>
            <person name="Heiman D."/>
            <person name="Howarth C."/>
            <person name="Larson L."/>
            <person name="Lui A."/>
            <person name="MacDonald P.J.P."/>
            <person name="Montmayeur A."/>
            <person name="Murphy C."/>
            <person name="Neiman D."/>
            <person name="Pearson M."/>
            <person name="Priest M."/>
            <person name="Roberts A."/>
            <person name="Saif S."/>
            <person name="Shea T."/>
            <person name="Shenoy N."/>
            <person name="Sisk P."/>
            <person name="Stolte C."/>
            <person name="Sykes S."/>
            <person name="Wortman J."/>
            <person name="Nusbaum C."/>
            <person name="Birren B."/>
        </authorList>
    </citation>
    <scope>NUCLEOTIDE SEQUENCE [LARGE SCALE GENOMIC DNA]</scope>
    <source>
        <strain evidence="4">ATCC 700633</strain>
    </source>
</reference>
<dbReference type="Gene3D" id="3.10.580.10">
    <property type="entry name" value="CBS-domain"/>
    <property type="match status" value="1"/>
</dbReference>
<protein>
    <recommendedName>
        <fullName evidence="3">CBS domain-containing protein</fullName>
    </recommendedName>
</protein>
<dbReference type="STRING" id="626369.HMPREF0446_00607"/>
<feature type="domain" description="CBS" evidence="3">
    <location>
        <begin position="90"/>
        <end position="145"/>
    </location>
</feature>
<dbReference type="InterPro" id="IPR000644">
    <property type="entry name" value="CBS_dom"/>
</dbReference>